<dbReference type="EMBL" id="JAVFKD010000014">
    <property type="protein sequence ID" value="KAK5991618.1"/>
    <property type="molecule type" value="Genomic_DNA"/>
</dbReference>
<keyword evidence="1" id="KW-0472">Membrane</keyword>
<feature type="transmembrane region" description="Helical" evidence="1">
    <location>
        <begin position="192"/>
        <end position="212"/>
    </location>
</feature>
<dbReference type="Proteomes" id="UP001338125">
    <property type="component" value="Unassembled WGS sequence"/>
</dbReference>
<evidence type="ECO:0000313" key="3">
    <source>
        <dbReference type="Proteomes" id="UP001338125"/>
    </source>
</evidence>
<sequence>MAANAELAQASCADGEELRRSVEALPEPPDGGVGWLQVVVAYLELSNTFGYMNSYGIFEQYYHPQLGYSLSSISWIGSIQVFLLLSMGILFGRLFDAGARLVYCPVMVSVSTYFSKRRALVIAVVTSGTATGGVIFPIIAQRLLYRAGFPWTIRFMGFVVLFNAVIVILLVRDRLPPRSSGPLLDLAAFRELPYALFTVGVFLCLWVVYIGYDYVSLGKIHLD</sequence>
<evidence type="ECO:0000313" key="2">
    <source>
        <dbReference type="EMBL" id="KAK5991618.1"/>
    </source>
</evidence>
<dbReference type="InterPro" id="IPR050327">
    <property type="entry name" value="Proton-linked_MCT"/>
</dbReference>
<feature type="transmembrane region" description="Helical" evidence="1">
    <location>
        <begin position="119"/>
        <end position="139"/>
    </location>
</feature>
<keyword evidence="1" id="KW-0812">Transmembrane</keyword>
<keyword evidence="1" id="KW-1133">Transmembrane helix</keyword>
<dbReference type="Gene3D" id="1.20.1250.20">
    <property type="entry name" value="MFS general substrate transporter like domains"/>
    <property type="match status" value="1"/>
</dbReference>
<name>A0ABR0SHI3_9HYPO</name>
<feature type="transmembrane region" description="Helical" evidence="1">
    <location>
        <begin position="72"/>
        <end position="91"/>
    </location>
</feature>
<proteinExistence type="predicted"/>
<reference evidence="2 3" key="1">
    <citation type="submission" date="2024-01" db="EMBL/GenBank/DDBJ databases">
        <title>Complete genome of Cladobotryum mycophilum ATHUM6906.</title>
        <authorList>
            <person name="Christinaki A.C."/>
            <person name="Myridakis A.I."/>
            <person name="Kouvelis V.N."/>
        </authorList>
    </citation>
    <scope>NUCLEOTIDE SEQUENCE [LARGE SCALE GENOMIC DNA]</scope>
    <source>
        <strain evidence="2 3">ATHUM6906</strain>
    </source>
</reference>
<accession>A0ABR0SHI3</accession>
<comment type="caution">
    <text evidence="2">The sequence shown here is derived from an EMBL/GenBank/DDBJ whole genome shotgun (WGS) entry which is preliminary data.</text>
</comment>
<keyword evidence="3" id="KW-1185">Reference proteome</keyword>
<dbReference type="InterPro" id="IPR036259">
    <property type="entry name" value="MFS_trans_sf"/>
</dbReference>
<evidence type="ECO:0000256" key="1">
    <source>
        <dbReference type="SAM" id="Phobius"/>
    </source>
</evidence>
<dbReference type="PANTHER" id="PTHR11360:SF130">
    <property type="entry name" value="MAJOR FACILITATOR SUPERFAMILY (MFS) PROFILE DOMAIN-CONTAINING PROTEIN-RELATED"/>
    <property type="match status" value="1"/>
</dbReference>
<gene>
    <name evidence="2" type="ORF">PT974_09903</name>
</gene>
<dbReference type="SUPFAM" id="SSF103473">
    <property type="entry name" value="MFS general substrate transporter"/>
    <property type="match status" value="1"/>
</dbReference>
<dbReference type="PANTHER" id="PTHR11360">
    <property type="entry name" value="MONOCARBOXYLATE TRANSPORTER"/>
    <property type="match status" value="1"/>
</dbReference>
<organism evidence="2 3">
    <name type="scientific">Cladobotryum mycophilum</name>
    <dbReference type="NCBI Taxonomy" id="491253"/>
    <lineage>
        <taxon>Eukaryota</taxon>
        <taxon>Fungi</taxon>
        <taxon>Dikarya</taxon>
        <taxon>Ascomycota</taxon>
        <taxon>Pezizomycotina</taxon>
        <taxon>Sordariomycetes</taxon>
        <taxon>Hypocreomycetidae</taxon>
        <taxon>Hypocreales</taxon>
        <taxon>Hypocreaceae</taxon>
        <taxon>Cladobotryum</taxon>
    </lineage>
</organism>
<protein>
    <submittedName>
        <fullName evidence="2">MFS-type transporter</fullName>
    </submittedName>
</protein>
<feature type="transmembrane region" description="Helical" evidence="1">
    <location>
        <begin position="151"/>
        <end position="171"/>
    </location>
</feature>